<feature type="non-terminal residue" evidence="2">
    <location>
        <position position="155"/>
    </location>
</feature>
<evidence type="ECO:0000313" key="2">
    <source>
        <dbReference type="EMBL" id="CAI2196818.1"/>
    </source>
</evidence>
<dbReference type="InterPro" id="IPR049074">
    <property type="entry name" value="ACCA_BT"/>
</dbReference>
<dbReference type="Pfam" id="PF21385">
    <property type="entry name" value="ACCA_BT"/>
    <property type="match status" value="1"/>
</dbReference>
<sequence length="155" mass="17937">MCREKIVDLSFSKSWHDLDYSWSKQFLEKAGKLLEEKKSLKEKLALRNSVGIFYFGYSILESWSIYNTTTGGLLRRITVLTDLKGQILSRDIYAHRLHHRFHYEGVHYKFTATRSAPDSFTLYLNGPILFDGGKTCLLEQENDPTQLRSLSPGKL</sequence>
<name>A0A9W4X9Y3_9GLOM</name>
<dbReference type="AlphaFoldDB" id="A0A9W4X9Y3"/>
<evidence type="ECO:0000313" key="3">
    <source>
        <dbReference type="Proteomes" id="UP001153678"/>
    </source>
</evidence>
<gene>
    <name evidence="2" type="ORF">FWILDA_LOCUS17767</name>
</gene>
<comment type="caution">
    <text evidence="2">The sequence shown here is derived from an EMBL/GenBank/DDBJ whole genome shotgun (WGS) entry which is preliminary data.</text>
</comment>
<accession>A0A9W4X9Y3</accession>
<protein>
    <submittedName>
        <fullName evidence="2">19270_t:CDS:1</fullName>
    </submittedName>
</protein>
<dbReference type="EMBL" id="CAMKVN010015055">
    <property type="protein sequence ID" value="CAI2196818.1"/>
    <property type="molecule type" value="Genomic_DNA"/>
</dbReference>
<dbReference type="OrthoDB" id="14612at2759"/>
<proteinExistence type="predicted"/>
<feature type="domain" description="Acetyl-CoA carboxylase BT" evidence="1">
    <location>
        <begin position="84"/>
        <end position="127"/>
    </location>
</feature>
<dbReference type="Proteomes" id="UP001153678">
    <property type="component" value="Unassembled WGS sequence"/>
</dbReference>
<reference evidence="2" key="1">
    <citation type="submission" date="2022-08" db="EMBL/GenBank/DDBJ databases">
        <authorList>
            <person name="Kallberg Y."/>
            <person name="Tangrot J."/>
            <person name="Rosling A."/>
        </authorList>
    </citation>
    <scope>NUCLEOTIDE SEQUENCE</scope>
    <source>
        <strain evidence="2">Wild A</strain>
    </source>
</reference>
<evidence type="ECO:0000259" key="1">
    <source>
        <dbReference type="Pfam" id="PF21385"/>
    </source>
</evidence>
<organism evidence="2 3">
    <name type="scientific">Funneliformis geosporum</name>
    <dbReference type="NCBI Taxonomy" id="1117311"/>
    <lineage>
        <taxon>Eukaryota</taxon>
        <taxon>Fungi</taxon>
        <taxon>Fungi incertae sedis</taxon>
        <taxon>Mucoromycota</taxon>
        <taxon>Glomeromycotina</taxon>
        <taxon>Glomeromycetes</taxon>
        <taxon>Glomerales</taxon>
        <taxon>Glomeraceae</taxon>
        <taxon>Funneliformis</taxon>
    </lineage>
</organism>
<keyword evidence="3" id="KW-1185">Reference proteome</keyword>